<evidence type="ECO:0000259" key="11">
    <source>
        <dbReference type="Pfam" id="PF02767"/>
    </source>
</evidence>
<dbReference type="GO" id="GO:0006271">
    <property type="term" value="P:DNA strand elongation involved in DNA replication"/>
    <property type="evidence" value="ECO:0007669"/>
    <property type="project" value="TreeGrafter"/>
</dbReference>
<dbReference type="OrthoDB" id="468978at2"/>
<evidence type="ECO:0000259" key="12">
    <source>
        <dbReference type="Pfam" id="PF02768"/>
    </source>
</evidence>
<evidence type="ECO:0000256" key="5">
    <source>
        <dbReference type="ARBA" id="ARBA00022695"/>
    </source>
</evidence>
<dbReference type="GO" id="GO:0005737">
    <property type="term" value="C:cytoplasm"/>
    <property type="evidence" value="ECO:0007669"/>
    <property type="project" value="UniProtKB-SubCell"/>
</dbReference>
<evidence type="ECO:0000256" key="8">
    <source>
        <dbReference type="ARBA" id="ARBA00023125"/>
    </source>
</evidence>
<evidence type="ECO:0000256" key="3">
    <source>
        <dbReference type="ARBA" id="ARBA00022490"/>
    </source>
</evidence>
<evidence type="ECO:0000256" key="9">
    <source>
        <dbReference type="PIRNR" id="PIRNR000804"/>
    </source>
</evidence>
<dbReference type="CDD" id="cd00140">
    <property type="entry name" value="beta_clamp"/>
    <property type="match status" value="1"/>
</dbReference>
<evidence type="ECO:0000256" key="4">
    <source>
        <dbReference type="ARBA" id="ARBA00022679"/>
    </source>
</evidence>
<evidence type="ECO:0000256" key="1">
    <source>
        <dbReference type="ARBA" id="ARBA00004496"/>
    </source>
</evidence>
<feature type="domain" description="DNA polymerase III beta sliding clamp central" evidence="11">
    <location>
        <begin position="127"/>
        <end position="243"/>
    </location>
</feature>
<dbReference type="AlphaFoldDB" id="J0DF68"/>
<keyword evidence="6 9" id="KW-0235">DNA replication</keyword>
<dbReference type="NCBIfam" id="TIGR00663">
    <property type="entry name" value="dnan"/>
    <property type="match status" value="1"/>
</dbReference>
<dbReference type="Pfam" id="PF02767">
    <property type="entry name" value="DNA_pol3_beta_2"/>
    <property type="match status" value="1"/>
</dbReference>
<evidence type="ECO:0000313" key="13">
    <source>
        <dbReference type="EMBL" id="EJD64923.1"/>
    </source>
</evidence>
<evidence type="ECO:0000256" key="6">
    <source>
        <dbReference type="ARBA" id="ARBA00022705"/>
    </source>
</evidence>
<protein>
    <recommendedName>
        <fullName evidence="9">Beta sliding clamp</fullName>
    </recommendedName>
</protein>
<keyword evidence="3 9" id="KW-0963">Cytoplasm</keyword>
<dbReference type="EMBL" id="AGZS01000003">
    <property type="protein sequence ID" value="EJD64923.1"/>
    <property type="molecule type" value="Genomic_DNA"/>
</dbReference>
<dbReference type="InterPro" id="IPR022635">
    <property type="entry name" value="DNA_polIII_beta_C"/>
</dbReference>
<keyword evidence="4 9" id="KW-0808">Transferase</keyword>
<gene>
    <name evidence="13" type="ORF">HMPREF9156_00798</name>
</gene>
<dbReference type="GO" id="GO:0003887">
    <property type="term" value="F:DNA-directed DNA polymerase activity"/>
    <property type="evidence" value="ECO:0007669"/>
    <property type="project" value="UniProtKB-UniRule"/>
</dbReference>
<organism evidence="13 14">
    <name type="scientific">Scardovia wiggsiae F0424</name>
    <dbReference type="NCBI Taxonomy" id="857290"/>
    <lineage>
        <taxon>Bacteria</taxon>
        <taxon>Bacillati</taxon>
        <taxon>Actinomycetota</taxon>
        <taxon>Actinomycetes</taxon>
        <taxon>Bifidobacteriales</taxon>
        <taxon>Bifidobacteriaceae</taxon>
        <taxon>Scardovia</taxon>
    </lineage>
</organism>
<dbReference type="STRING" id="857290.HMPREF9156_00798"/>
<evidence type="ECO:0000256" key="7">
    <source>
        <dbReference type="ARBA" id="ARBA00022932"/>
    </source>
</evidence>
<comment type="subunit">
    <text evidence="9">Forms a ring-shaped head-to-tail homodimer around DNA.</text>
</comment>
<feature type="domain" description="DNA polymerase III beta sliding clamp N-terminal" evidence="10">
    <location>
        <begin position="1"/>
        <end position="118"/>
    </location>
</feature>
<dbReference type="HOGENOM" id="CLU_038149_1_1_11"/>
<reference evidence="13 14" key="1">
    <citation type="submission" date="2012-01" db="EMBL/GenBank/DDBJ databases">
        <title>The Genome Sequence of Scardovia wiggsiae F0424.</title>
        <authorList>
            <consortium name="The Broad Institute Genome Sequencing Platform"/>
            <person name="Earl A."/>
            <person name="Ward D."/>
            <person name="Feldgarden M."/>
            <person name="Gevers D."/>
            <person name="Izard J."/>
            <person name="Ganesan A."/>
            <person name="Baranova O.V."/>
            <person name="Blanton J.M."/>
            <person name="Tanner A.C."/>
            <person name="Mathney J."/>
            <person name="Dewhirst F.E."/>
            <person name="Young S.K."/>
            <person name="Zeng Q."/>
            <person name="Gargeya S."/>
            <person name="Fitzgerald M."/>
            <person name="Haas B."/>
            <person name="Abouelleil A."/>
            <person name="Alvarado L."/>
            <person name="Arachchi H.M."/>
            <person name="Berlin A."/>
            <person name="Chapman S.B."/>
            <person name="Gearin G."/>
            <person name="Goldberg J."/>
            <person name="Griggs A."/>
            <person name="Gujja S."/>
            <person name="Hansen M."/>
            <person name="Heiman D."/>
            <person name="Howarth C."/>
            <person name="Larimer J."/>
            <person name="Lui A."/>
            <person name="MacDonald P.J.P."/>
            <person name="McCowen C."/>
            <person name="Montmayeur A."/>
            <person name="Murphy C."/>
            <person name="Neiman D."/>
            <person name="Pearson M."/>
            <person name="Priest M."/>
            <person name="Roberts A."/>
            <person name="Saif S."/>
            <person name="Shea T."/>
            <person name="Sisk P."/>
            <person name="Stolte C."/>
            <person name="Sykes S."/>
            <person name="Wortman J."/>
            <person name="Nusbaum C."/>
            <person name="Birren B."/>
        </authorList>
    </citation>
    <scope>NUCLEOTIDE SEQUENCE [LARGE SCALE GENOMIC DNA]</scope>
    <source>
        <strain evidence="13 14">F0424</strain>
    </source>
</reference>
<dbReference type="InterPro" id="IPR001001">
    <property type="entry name" value="DNA_polIII_beta"/>
</dbReference>
<accession>J0DF68</accession>
<keyword evidence="14" id="KW-1185">Reference proteome</keyword>
<keyword evidence="8" id="KW-0238">DNA-binding</keyword>
<dbReference type="RefSeq" id="WP_007147862.1">
    <property type="nucleotide sequence ID" value="NZ_AKCI01000001.1"/>
</dbReference>
<comment type="subcellular location">
    <subcellularLocation>
        <location evidence="1 9">Cytoplasm</location>
    </subcellularLocation>
</comment>
<comment type="similarity">
    <text evidence="2 9">Belongs to the beta sliding clamp family.</text>
</comment>
<comment type="caution">
    <text evidence="13">The sequence shown here is derived from an EMBL/GenBank/DDBJ whole genome shotgun (WGS) entry which is preliminary data.</text>
</comment>
<evidence type="ECO:0000256" key="2">
    <source>
        <dbReference type="ARBA" id="ARBA00010752"/>
    </source>
</evidence>
<keyword evidence="5 9" id="KW-0548">Nucleotidyltransferase</keyword>
<dbReference type="eggNOG" id="COG0592">
    <property type="taxonomic scope" value="Bacteria"/>
</dbReference>
<proteinExistence type="inferred from homology"/>
<sequence>MKVEIDSSAFSEAVSWTTRIIPARPATPILTGVKLEAADGTLQLSAFDYEISARHHIEAGIDEDGTVIVQGKLLADIAKALPSGKTYLSTNGSKLTVSGGKSTFSLQLMPESDYPELPEIPSSLGAIDGDTFSHAIAQAAVAISREESRPVLTGVRVAFSGDKVQMTATDRFRLSRSTFTWSPAQDDTDTALLVRGNLLRDISRSLDTAQNVVLGFNSESPTLVSFTNAGKVSTTQLIDGEFPSVDRLFVSEYPIQAVIDKNALIDAIRRVSLVAERNAPIRMVFDNNEVTLSAGSADESQATEVIPVDMDGDPITIAFNPNYLLEGLGAIYEPYVRVKMVSPIKAVEFNGQQEQDGNESLDYRYLLVPVRFVD</sequence>
<dbReference type="GO" id="GO:0003677">
    <property type="term" value="F:DNA binding"/>
    <property type="evidence" value="ECO:0007669"/>
    <property type="project" value="UniProtKB-UniRule"/>
</dbReference>
<dbReference type="PANTHER" id="PTHR30478:SF0">
    <property type="entry name" value="BETA SLIDING CLAMP"/>
    <property type="match status" value="1"/>
</dbReference>
<dbReference type="InterPro" id="IPR022637">
    <property type="entry name" value="DNA_polIII_beta_cen"/>
</dbReference>
<comment type="function">
    <text evidence="9">Confers DNA tethering and processivity to DNA polymerases and other proteins. Acts as a clamp, forming a ring around DNA (a reaction catalyzed by the clamp-loading complex) which diffuses in an ATP-independent manner freely and bidirectionally along dsDNA. Initially characterized for its ability to contact the catalytic subunit of DNA polymerase III (Pol III), a complex, multichain enzyme responsible for most of the replicative synthesis in bacteria; Pol III exhibits 3'-5' exonuclease proofreading activity. The beta chain is required for initiation of replication as well as for processivity of DNA replication.</text>
</comment>
<dbReference type="Gene3D" id="3.10.150.10">
    <property type="entry name" value="DNA Polymerase III, subunit A, domain 2"/>
    <property type="match status" value="3"/>
</dbReference>
<dbReference type="InterPro" id="IPR022634">
    <property type="entry name" value="DNA_polIII_beta_N"/>
</dbReference>
<evidence type="ECO:0000259" key="10">
    <source>
        <dbReference type="Pfam" id="PF00712"/>
    </source>
</evidence>
<dbReference type="SMART" id="SM00480">
    <property type="entry name" value="POL3Bc"/>
    <property type="match status" value="1"/>
</dbReference>
<feature type="domain" description="DNA polymerase III beta sliding clamp C-terminal" evidence="12">
    <location>
        <begin position="248"/>
        <end position="356"/>
    </location>
</feature>
<dbReference type="Pfam" id="PF00712">
    <property type="entry name" value="DNA_pol3_beta"/>
    <property type="match status" value="1"/>
</dbReference>
<dbReference type="InterPro" id="IPR046938">
    <property type="entry name" value="DNA_clamp_sf"/>
</dbReference>
<dbReference type="PANTHER" id="PTHR30478">
    <property type="entry name" value="DNA POLYMERASE III SUBUNIT BETA"/>
    <property type="match status" value="1"/>
</dbReference>
<dbReference type="PIRSF" id="PIRSF000804">
    <property type="entry name" value="DNA_pol_III_b"/>
    <property type="match status" value="1"/>
</dbReference>
<dbReference type="Pfam" id="PF02768">
    <property type="entry name" value="DNA_pol3_beta_3"/>
    <property type="match status" value="1"/>
</dbReference>
<evidence type="ECO:0000313" key="14">
    <source>
        <dbReference type="Proteomes" id="UP000006415"/>
    </source>
</evidence>
<dbReference type="GO" id="GO:0009360">
    <property type="term" value="C:DNA polymerase III complex"/>
    <property type="evidence" value="ECO:0007669"/>
    <property type="project" value="InterPro"/>
</dbReference>
<dbReference type="Proteomes" id="UP000006415">
    <property type="component" value="Unassembled WGS sequence"/>
</dbReference>
<name>J0DF68_9BIFI</name>
<dbReference type="SUPFAM" id="SSF55979">
    <property type="entry name" value="DNA clamp"/>
    <property type="match status" value="3"/>
</dbReference>
<dbReference type="GO" id="GO:0008408">
    <property type="term" value="F:3'-5' exonuclease activity"/>
    <property type="evidence" value="ECO:0007669"/>
    <property type="project" value="InterPro"/>
</dbReference>
<keyword evidence="7 9" id="KW-0239">DNA-directed DNA polymerase</keyword>